<dbReference type="PATRIC" id="fig|931089.4.peg.2500"/>
<accession>A0A0M4CNJ0</accession>
<evidence type="ECO:0000256" key="2">
    <source>
        <dbReference type="ARBA" id="ARBA00022801"/>
    </source>
</evidence>
<dbReference type="PROSITE" id="PS51462">
    <property type="entry name" value="NUDIX"/>
    <property type="match status" value="1"/>
</dbReference>
<dbReference type="PANTHER" id="PTHR43046">
    <property type="entry name" value="GDP-MANNOSE MANNOSYL HYDROLASE"/>
    <property type="match status" value="1"/>
</dbReference>
<dbReference type="SUPFAM" id="SSF55811">
    <property type="entry name" value="Nudix"/>
    <property type="match status" value="1"/>
</dbReference>
<reference evidence="4 5" key="1">
    <citation type="submission" date="2014-08" db="EMBL/GenBank/DDBJ databases">
        <title>Complete genome sequence of Corynebacterium deserti GIMN1.010 (=DSM 45689), isolated from desert sand in western China.</title>
        <authorList>
            <person name="Ruckert C."/>
            <person name="Albersmeier A."/>
            <person name="Kalinowski J."/>
        </authorList>
    </citation>
    <scope>NUCLEOTIDE SEQUENCE [LARGE SCALE GENOMIC DNA]</scope>
    <source>
        <strain evidence="4 5">GIMN1.010</strain>
    </source>
</reference>
<evidence type="ECO:0000256" key="1">
    <source>
        <dbReference type="ARBA" id="ARBA00001946"/>
    </source>
</evidence>
<feature type="domain" description="Nudix hydrolase" evidence="3">
    <location>
        <begin position="35"/>
        <end position="183"/>
    </location>
</feature>
<keyword evidence="2 4" id="KW-0378">Hydrolase</keyword>
<dbReference type="KEGG" id="cdx:CDES_12370"/>
<dbReference type="STRING" id="931089.CDES_12370"/>
<dbReference type="Gene3D" id="3.90.79.10">
    <property type="entry name" value="Nucleoside Triphosphate Pyrophosphohydrolase"/>
    <property type="match status" value="1"/>
</dbReference>
<name>A0A0M4CNJ0_9CORY</name>
<comment type="cofactor">
    <cofactor evidence="1">
        <name>Mg(2+)</name>
        <dbReference type="ChEBI" id="CHEBI:18420"/>
    </cofactor>
</comment>
<dbReference type="PROSITE" id="PS00893">
    <property type="entry name" value="NUDIX_BOX"/>
    <property type="match status" value="1"/>
</dbReference>
<dbReference type="PANTHER" id="PTHR43046:SF2">
    <property type="entry name" value="8-OXO-DGTP DIPHOSPHATASE-RELATED"/>
    <property type="match status" value="1"/>
</dbReference>
<dbReference type="AlphaFoldDB" id="A0A0M4CNJ0"/>
<protein>
    <submittedName>
        <fullName evidence="4">NTP pyrophosphohydrolase</fullName>
    </submittedName>
</protein>
<dbReference type="InterPro" id="IPR015797">
    <property type="entry name" value="NUDIX_hydrolase-like_dom_sf"/>
</dbReference>
<dbReference type="InterPro" id="IPR020084">
    <property type="entry name" value="NUDIX_hydrolase_CS"/>
</dbReference>
<sequence length="190" mass="20625">MPSLLNTPDDWPIVDVMRGDGDGWAAAPNGGAVWGKNGAAGLLLLAGTPVNEQPWHMLMQHRAAWTNNGDTWALPGGARDSHETAAETAMREAFEETGIDAKQIVVLDSVVTAGPFPADPERPELAGNWTYTTVLARTRSGEQLETTANEESLELRWVPLADVDDLNLMPAFAKAWPGLKERLHRLVVSH</sequence>
<dbReference type="Pfam" id="PF00293">
    <property type="entry name" value="NUDIX"/>
    <property type="match status" value="1"/>
</dbReference>
<dbReference type="Proteomes" id="UP000068067">
    <property type="component" value="Chromosome"/>
</dbReference>
<dbReference type="EMBL" id="CP009220">
    <property type="protein sequence ID" value="ALC06822.1"/>
    <property type="molecule type" value="Genomic_DNA"/>
</dbReference>
<evidence type="ECO:0000313" key="5">
    <source>
        <dbReference type="Proteomes" id="UP000068067"/>
    </source>
</evidence>
<evidence type="ECO:0000313" key="4">
    <source>
        <dbReference type="EMBL" id="ALC06822.1"/>
    </source>
</evidence>
<dbReference type="GO" id="GO:0016787">
    <property type="term" value="F:hydrolase activity"/>
    <property type="evidence" value="ECO:0007669"/>
    <property type="project" value="UniProtKB-KW"/>
</dbReference>
<dbReference type="InterPro" id="IPR000086">
    <property type="entry name" value="NUDIX_hydrolase_dom"/>
</dbReference>
<evidence type="ECO:0000259" key="3">
    <source>
        <dbReference type="PROSITE" id="PS51462"/>
    </source>
</evidence>
<proteinExistence type="predicted"/>
<keyword evidence="5" id="KW-1185">Reference proteome</keyword>
<gene>
    <name evidence="4" type="ORF">CDES_12370</name>
</gene>
<organism evidence="4 5">
    <name type="scientific">Corynebacterium deserti GIMN1.010</name>
    <dbReference type="NCBI Taxonomy" id="931089"/>
    <lineage>
        <taxon>Bacteria</taxon>
        <taxon>Bacillati</taxon>
        <taxon>Actinomycetota</taxon>
        <taxon>Actinomycetes</taxon>
        <taxon>Mycobacteriales</taxon>
        <taxon>Corynebacteriaceae</taxon>
        <taxon>Corynebacterium</taxon>
    </lineage>
</organism>